<dbReference type="RefSeq" id="WP_323249344.1">
    <property type="nucleotide sequence ID" value="NZ_JAYFUL010000015.1"/>
</dbReference>
<accession>A0ABU5QNB5</accession>
<evidence type="ECO:0000313" key="4">
    <source>
        <dbReference type="Proteomes" id="UP001304671"/>
    </source>
</evidence>
<sequence>MSINVNAIKYGILFLLLFSLQSKAQSVKLFNHISNEVYTLHSKVLNQDRQFYIHVPEQDSTKPNKALPVLYLLDGENHFHILSSYINYLSHFKIFPQVIVVGIINIDRKKDLTPSHSTKTYDGKEDTTLKPSGGNEQFLQFIETELMPHIEINYKTTSYKILAGHSFGGIATINCMLTHPDMFNAYIAVSPSFWWDNNYMLKLTEAKLAKLSSLKKRFFYSDGNEGTFFHTDLLKFDSLITNRKLKGLEYMYKNYPEETHMTEPIVAYFDALRFILRD</sequence>
<dbReference type="Pfam" id="PF00756">
    <property type="entry name" value="Esterase"/>
    <property type="match status" value="1"/>
</dbReference>
<protein>
    <submittedName>
        <fullName evidence="3">Alpha/beta hydrolase-fold protein</fullName>
    </submittedName>
</protein>
<name>A0ABU5QNB5_9BACT</name>
<reference evidence="3 4" key="1">
    <citation type="submission" date="2023-12" db="EMBL/GenBank/DDBJ databases">
        <title>Novel species of the genus Arcicella isolated from rivers.</title>
        <authorList>
            <person name="Lu H."/>
        </authorList>
    </citation>
    <scope>NUCLEOTIDE SEQUENCE [LARGE SCALE GENOMIC DNA]</scope>
    <source>
        <strain evidence="3 4">LMG 21963</strain>
    </source>
</reference>
<dbReference type="Gene3D" id="3.40.50.1820">
    <property type="entry name" value="alpha/beta hydrolase"/>
    <property type="match status" value="1"/>
</dbReference>
<dbReference type="InterPro" id="IPR000801">
    <property type="entry name" value="Esterase-like"/>
</dbReference>
<dbReference type="EMBL" id="JAYFUL010000015">
    <property type="protein sequence ID" value="MEA5258329.1"/>
    <property type="molecule type" value="Genomic_DNA"/>
</dbReference>
<comment type="similarity">
    <text evidence="1">Belongs to the esterase D family.</text>
</comment>
<dbReference type="InterPro" id="IPR052558">
    <property type="entry name" value="Siderophore_Hydrolase_D"/>
</dbReference>
<organism evidence="3 4">
    <name type="scientific">Arcicella aquatica</name>
    <dbReference type="NCBI Taxonomy" id="217141"/>
    <lineage>
        <taxon>Bacteria</taxon>
        <taxon>Pseudomonadati</taxon>
        <taxon>Bacteroidota</taxon>
        <taxon>Cytophagia</taxon>
        <taxon>Cytophagales</taxon>
        <taxon>Flectobacillaceae</taxon>
        <taxon>Arcicella</taxon>
    </lineage>
</organism>
<dbReference type="SUPFAM" id="SSF53474">
    <property type="entry name" value="alpha/beta-Hydrolases"/>
    <property type="match status" value="1"/>
</dbReference>
<dbReference type="GO" id="GO:0016787">
    <property type="term" value="F:hydrolase activity"/>
    <property type="evidence" value="ECO:0007669"/>
    <property type="project" value="UniProtKB-KW"/>
</dbReference>
<evidence type="ECO:0000313" key="3">
    <source>
        <dbReference type="EMBL" id="MEA5258329.1"/>
    </source>
</evidence>
<keyword evidence="4" id="KW-1185">Reference proteome</keyword>
<gene>
    <name evidence="3" type="ORF">VB264_11100</name>
</gene>
<comment type="caution">
    <text evidence="3">The sequence shown here is derived from an EMBL/GenBank/DDBJ whole genome shotgun (WGS) entry which is preliminary data.</text>
</comment>
<dbReference type="InterPro" id="IPR029058">
    <property type="entry name" value="AB_hydrolase_fold"/>
</dbReference>
<evidence type="ECO:0000256" key="1">
    <source>
        <dbReference type="ARBA" id="ARBA00005622"/>
    </source>
</evidence>
<dbReference type="PANTHER" id="PTHR40841">
    <property type="entry name" value="SIDEROPHORE TRIACETYLFUSARININE C ESTERASE"/>
    <property type="match status" value="1"/>
</dbReference>
<dbReference type="Proteomes" id="UP001304671">
    <property type="component" value="Unassembled WGS sequence"/>
</dbReference>
<proteinExistence type="inferred from homology"/>
<dbReference type="PANTHER" id="PTHR40841:SF2">
    <property type="entry name" value="SIDEROPHORE-DEGRADING ESTERASE (EUROFUNG)"/>
    <property type="match status" value="1"/>
</dbReference>
<keyword evidence="2 3" id="KW-0378">Hydrolase</keyword>
<evidence type="ECO:0000256" key="2">
    <source>
        <dbReference type="ARBA" id="ARBA00022801"/>
    </source>
</evidence>